<name>A0A5C0SDJ6_CRATE</name>
<dbReference type="KEGG" id="crs:FQB35_09960"/>
<reference evidence="2 3" key="1">
    <citation type="submission" date="2019-07" db="EMBL/GenBank/DDBJ databases">
        <title>Complete genome of Crassaminicella thermophila SY095.</title>
        <authorList>
            <person name="Li X."/>
        </authorList>
    </citation>
    <scope>NUCLEOTIDE SEQUENCE [LARGE SCALE GENOMIC DNA]</scope>
    <source>
        <strain evidence="2 3">SY095</strain>
    </source>
</reference>
<evidence type="ECO:0000313" key="2">
    <source>
        <dbReference type="EMBL" id="QEK12625.1"/>
    </source>
</evidence>
<accession>A0A5C0SDJ6</accession>
<evidence type="ECO:0000259" key="1">
    <source>
        <dbReference type="PROSITE" id="PS51750"/>
    </source>
</evidence>
<sequence length="228" mass="26136">MNDLQIFQSSEFGQVRMVEINKKPYAVGVDVARALGYKNPSKAVIQHCKGITKAGIPSKGGIQETNVIPEGDIYRLIIKSELPSAERFEKWVFDEVLPSIRKNGMYVTEVKLQQKIFNAMKVEMTSLVDEIVTDKINQIEEKCSQYFRPLSKEKQNICKYIKKRLGIDKADEEYELVKQRVLIKLGGEKWEDIPVETLVNSLNIIDESIRIIKSDRQVNQLSIFEIAN</sequence>
<dbReference type="RefSeq" id="WP_148809776.1">
    <property type="nucleotide sequence ID" value="NZ_CP042243.1"/>
</dbReference>
<evidence type="ECO:0000313" key="3">
    <source>
        <dbReference type="Proteomes" id="UP000324646"/>
    </source>
</evidence>
<dbReference type="Proteomes" id="UP000324646">
    <property type="component" value="Chromosome"/>
</dbReference>
<dbReference type="PANTHER" id="PTHR36180:SF2">
    <property type="entry name" value="BRO FAMILY PROTEIN"/>
    <property type="match status" value="1"/>
</dbReference>
<proteinExistence type="predicted"/>
<keyword evidence="3" id="KW-1185">Reference proteome</keyword>
<dbReference type="OrthoDB" id="9812611at2"/>
<dbReference type="Pfam" id="PF02498">
    <property type="entry name" value="Bro-N"/>
    <property type="match status" value="1"/>
</dbReference>
<organism evidence="2 3">
    <name type="scientific">Crassaminicella thermophila</name>
    <dbReference type="NCBI Taxonomy" id="2599308"/>
    <lineage>
        <taxon>Bacteria</taxon>
        <taxon>Bacillati</taxon>
        <taxon>Bacillota</taxon>
        <taxon>Clostridia</taxon>
        <taxon>Eubacteriales</taxon>
        <taxon>Clostridiaceae</taxon>
        <taxon>Crassaminicella</taxon>
    </lineage>
</organism>
<feature type="domain" description="Bro-N" evidence="1">
    <location>
        <begin position="1"/>
        <end position="104"/>
    </location>
</feature>
<dbReference type="SMART" id="SM01040">
    <property type="entry name" value="Bro-N"/>
    <property type="match status" value="1"/>
</dbReference>
<dbReference type="PANTHER" id="PTHR36180">
    <property type="entry name" value="DNA-BINDING PROTEIN-RELATED-RELATED"/>
    <property type="match status" value="1"/>
</dbReference>
<dbReference type="EMBL" id="CP042243">
    <property type="protein sequence ID" value="QEK12625.1"/>
    <property type="molecule type" value="Genomic_DNA"/>
</dbReference>
<dbReference type="InterPro" id="IPR003497">
    <property type="entry name" value="BRO_N_domain"/>
</dbReference>
<dbReference type="AlphaFoldDB" id="A0A5C0SDJ6"/>
<gene>
    <name evidence="2" type="ORF">FQB35_09960</name>
</gene>
<dbReference type="PROSITE" id="PS51750">
    <property type="entry name" value="BRO_N"/>
    <property type="match status" value="1"/>
</dbReference>
<protein>
    <recommendedName>
        <fullName evidence="1">Bro-N domain-containing protein</fullName>
    </recommendedName>
</protein>